<organism evidence="2 3">
    <name type="scientific">Effrenium voratum</name>
    <dbReference type="NCBI Taxonomy" id="2562239"/>
    <lineage>
        <taxon>Eukaryota</taxon>
        <taxon>Sar</taxon>
        <taxon>Alveolata</taxon>
        <taxon>Dinophyceae</taxon>
        <taxon>Suessiales</taxon>
        <taxon>Symbiodiniaceae</taxon>
        <taxon>Effrenium</taxon>
    </lineage>
</organism>
<dbReference type="CDD" id="cd06558">
    <property type="entry name" value="crotonase-like"/>
    <property type="match status" value="1"/>
</dbReference>
<evidence type="ECO:0008006" key="4">
    <source>
        <dbReference type="Google" id="ProtNLM"/>
    </source>
</evidence>
<evidence type="ECO:0000256" key="1">
    <source>
        <dbReference type="ARBA" id="ARBA00005254"/>
    </source>
</evidence>
<dbReference type="PANTHER" id="PTHR42964:SF1">
    <property type="entry name" value="POLYKETIDE BIOSYNTHESIS ENOYL-COA HYDRATASE PKSH-RELATED"/>
    <property type="match status" value="1"/>
</dbReference>
<dbReference type="InterPro" id="IPR051683">
    <property type="entry name" value="Enoyl-CoA_Hydratase/Isomerase"/>
</dbReference>
<evidence type="ECO:0000313" key="2">
    <source>
        <dbReference type="EMBL" id="CAJ1390055.1"/>
    </source>
</evidence>
<reference evidence="2" key="1">
    <citation type="submission" date="2023-08" db="EMBL/GenBank/DDBJ databases">
        <authorList>
            <person name="Chen Y."/>
            <person name="Shah S."/>
            <person name="Dougan E. K."/>
            <person name="Thang M."/>
            <person name="Chan C."/>
        </authorList>
    </citation>
    <scope>NUCLEOTIDE SEQUENCE</scope>
</reference>
<dbReference type="InterPro" id="IPR001753">
    <property type="entry name" value="Enoyl-CoA_hydra/iso"/>
</dbReference>
<proteinExistence type="inferred from homology"/>
<accession>A0AA36IM37</accession>
<dbReference type="PANTHER" id="PTHR42964">
    <property type="entry name" value="ENOYL-COA HYDRATASE"/>
    <property type="match status" value="1"/>
</dbReference>
<protein>
    <recommendedName>
        <fullName evidence="4">Enoyl-CoA hydratase</fullName>
    </recommendedName>
</protein>
<comment type="caution">
    <text evidence="2">The sequence shown here is derived from an EMBL/GenBank/DDBJ whole genome shotgun (WGS) entry which is preliminary data.</text>
</comment>
<dbReference type="Proteomes" id="UP001178507">
    <property type="component" value="Unassembled WGS sequence"/>
</dbReference>
<sequence>MSRLSVSEGVATITLCREKEKNSISGELLNSLGDQLKECMEDASVRLVVLTNEGNTFCAGANLKGGSEAPRYSLVDIFNLMHQGKVVVGKIRGHCAGGGVGLAAACDISVISAEAQVGFTEVRIGVAPAVISVVCLPKLSRAAAAELMLLGEKVPAVRAQQLGLFNLCVPAAELDAQVDQVVGKLLLGGPEALMATKSLVYRVPGMASDAFQWTQELSLKLFRGKEAAQGIAAFAKREPAPWAPKAKL</sequence>
<dbReference type="InterPro" id="IPR014748">
    <property type="entry name" value="Enoyl-CoA_hydra_C"/>
</dbReference>
<evidence type="ECO:0000313" key="3">
    <source>
        <dbReference type="Proteomes" id="UP001178507"/>
    </source>
</evidence>
<comment type="similarity">
    <text evidence="1">Belongs to the enoyl-CoA hydratase/isomerase family.</text>
</comment>
<name>A0AA36IM37_9DINO</name>
<dbReference type="SUPFAM" id="SSF52096">
    <property type="entry name" value="ClpP/crotonase"/>
    <property type="match status" value="1"/>
</dbReference>
<gene>
    <name evidence="2" type="ORF">EVOR1521_LOCUS15564</name>
</gene>
<dbReference type="EMBL" id="CAUJNA010002001">
    <property type="protein sequence ID" value="CAJ1390055.1"/>
    <property type="molecule type" value="Genomic_DNA"/>
</dbReference>
<dbReference type="AlphaFoldDB" id="A0AA36IM37"/>
<keyword evidence="3" id="KW-1185">Reference proteome</keyword>
<dbReference type="Pfam" id="PF00378">
    <property type="entry name" value="ECH_1"/>
    <property type="match status" value="1"/>
</dbReference>
<dbReference type="InterPro" id="IPR029045">
    <property type="entry name" value="ClpP/crotonase-like_dom_sf"/>
</dbReference>
<dbReference type="Gene3D" id="3.90.226.10">
    <property type="entry name" value="2-enoyl-CoA Hydratase, Chain A, domain 1"/>
    <property type="match status" value="1"/>
</dbReference>
<dbReference type="Gene3D" id="1.10.12.10">
    <property type="entry name" value="Lyase 2-enoyl-coa Hydratase, Chain A, domain 2"/>
    <property type="match status" value="1"/>
</dbReference>